<keyword evidence="2" id="KW-0378">Hydrolase</keyword>
<protein>
    <submittedName>
        <fullName evidence="2">RNA processing exonuclease, beta-lactamase fold, Cft2 family</fullName>
    </submittedName>
</protein>
<keyword evidence="2" id="KW-0540">Nuclease</keyword>
<keyword evidence="3" id="KW-1185">Reference proteome</keyword>
<dbReference type="InterPro" id="IPR050698">
    <property type="entry name" value="MBL"/>
</dbReference>
<keyword evidence="2" id="KW-0269">Exonuclease</keyword>
<dbReference type="Gene3D" id="3.40.50.10890">
    <property type="match status" value="1"/>
</dbReference>
<organism evidence="2 3">
    <name type="scientific">Devosia enhydra</name>
    <dbReference type="NCBI Taxonomy" id="665118"/>
    <lineage>
        <taxon>Bacteria</taxon>
        <taxon>Pseudomonadati</taxon>
        <taxon>Pseudomonadota</taxon>
        <taxon>Alphaproteobacteria</taxon>
        <taxon>Hyphomicrobiales</taxon>
        <taxon>Devosiaceae</taxon>
        <taxon>Devosia</taxon>
    </lineage>
</organism>
<dbReference type="SUPFAM" id="SSF56281">
    <property type="entry name" value="Metallo-hydrolase/oxidoreductase"/>
    <property type="match status" value="1"/>
</dbReference>
<dbReference type="InterPro" id="IPR001279">
    <property type="entry name" value="Metallo-B-lactamas"/>
</dbReference>
<dbReference type="PANTHER" id="PTHR11203">
    <property type="entry name" value="CLEAVAGE AND POLYADENYLATION SPECIFICITY FACTOR FAMILY MEMBER"/>
    <property type="match status" value="1"/>
</dbReference>
<evidence type="ECO:0000313" key="3">
    <source>
        <dbReference type="Proteomes" id="UP000183447"/>
    </source>
</evidence>
<dbReference type="GO" id="GO:0004521">
    <property type="term" value="F:RNA endonuclease activity"/>
    <property type="evidence" value="ECO:0007669"/>
    <property type="project" value="TreeGrafter"/>
</dbReference>
<dbReference type="AlphaFoldDB" id="A0A1K2HWC3"/>
<dbReference type="OrthoDB" id="9800940at2"/>
<gene>
    <name evidence="2" type="ORF">SAMN02983003_1419</name>
</gene>
<dbReference type="InterPro" id="IPR036866">
    <property type="entry name" value="RibonucZ/Hydroxyglut_hydro"/>
</dbReference>
<dbReference type="Pfam" id="PF00753">
    <property type="entry name" value="Lactamase_B"/>
    <property type="match status" value="1"/>
</dbReference>
<evidence type="ECO:0000259" key="1">
    <source>
        <dbReference type="SMART" id="SM00849"/>
    </source>
</evidence>
<sequence>MRLTALSGLGSKGPACFLLETDGRRILLDCGKGPDDEAVPDLTDVGPVDAIVLSHAHPDHFGALDLSAQLGRPPIYTTALTAEIAGAHRHGEIRPLPLCGAADILDVPVLTGRAGHAPGGIWIRFGGDDGLLYTGDFCHEGVLFPVDPFPTARLLVADAAYGVYEDRLETGIAALLDLARKGPMLLPVPAAGRGLEIAVLLHEAGFPIGLCPAHTAMVQLLLAHPDGPSVPERDRLAKVLAAARPLDTDSKPEGVALAASANAESGLARTLITAWAGRAEIVFTGHRARGTASADLVDRGAARFIRWNVHPLRSHLVGLLQAVRPEQAMLAFLPEPALSALTASLPGPARFIPPEDDPRHRAVMRLG</sequence>
<dbReference type="PANTHER" id="PTHR11203:SF37">
    <property type="entry name" value="INTEGRATOR COMPLEX SUBUNIT 11"/>
    <property type="match status" value="1"/>
</dbReference>
<dbReference type="RefSeq" id="WP_072340209.1">
    <property type="nucleotide sequence ID" value="NZ_FPKU01000001.1"/>
</dbReference>
<dbReference type="GO" id="GO:0004527">
    <property type="term" value="F:exonuclease activity"/>
    <property type="evidence" value="ECO:0007669"/>
    <property type="project" value="UniProtKB-KW"/>
</dbReference>
<name>A0A1K2HWC3_9HYPH</name>
<dbReference type="STRING" id="665118.SAMN02983003_1419"/>
<dbReference type="EMBL" id="FPKU01000001">
    <property type="protein sequence ID" value="SFZ83034.1"/>
    <property type="molecule type" value="Genomic_DNA"/>
</dbReference>
<dbReference type="Proteomes" id="UP000183447">
    <property type="component" value="Unassembled WGS sequence"/>
</dbReference>
<reference evidence="2 3" key="1">
    <citation type="submission" date="2016-11" db="EMBL/GenBank/DDBJ databases">
        <authorList>
            <person name="Jaros S."/>
            <person name="Januszkiewicz K."/>
            <person name="Wedrychowicz H."/>
        </authorList>
    </citation>
    <scope>NUCLEOTIDE SEQUENCE [LARGE SCALE GENOMIC DNA]</scope>
    <source>
        <strain evidence="2 3">ATCC 23634</strain>
    </source>
</reference>
<feature type="domain" description="Metallo-beta-lactamase" evidence="1">
    <location>
        <begin position="13"/>
        <end position="176"/>
    </location>
</feature>
<dbReference type="Gene3D" id="3.60.15.10">
    <property type="entry name" value="Ribonuclease Z/Hydroxyacylglutathione hydrolase-like"/>
    <property type="match status" value="2"/>
</dbReference>
<accession>A0A1K2HWC3</accession>
<proteinExistence type="predicted"/>
<evidence type="ECO:0000313" key="2">
    <source>
        <dbReference type="EMBL" id="SFZ83034.1"/>
    </source>
</evidence>
<dbReference type="SMART" id="SM00849">
    <property type="entry name" value="Lactamase_B"/>
    <property type="match status" value="1"/>
</dbReference>